<dbReference type="Pfam" id="PF21313">
    <property type="entry name" value="EthR_C"/>
    <property type="match status" value="1"/>
</dbReference>
<dbReference type="SUPFAM" id="SSF46689">
    <property type="entry name" value="Homeodomain-like"/>
    <property type="match status" value="1"/>
</dbReference>
<dbReference type="Pfam" id="PF00440">
    <property type="entry name" value="TetR_N"/>
    <property type="match status" value="1"/>
</dbReference>
<dbReference type="PROSITE" id="PS50977">
    <property type="entry name" value="HTH_TETR_2"/>
    <property type="match status" value="1"/>
</dbReference>
<dbReference type="PANTHER" id="PTHR30055">
    <property type="entry name" value="HTH-TYPE TRANSCRIPTIONAL REGULATOR RUTR"/>
    <property type="match status" value="1"/>
</dbReference>
<accession>A0ABN1GQB9</accession>
<gene>
    <name evidence="4" type="ORF">GCM10009547_17400</name>
</gene>
<dbReference type="InterPro" id="IPR001647">
    <property type="entry name" value="HTH_TetR"/>
</dbReference>
<feature type="DNA-binding region" description="H-T-H motif" evidence="2">
    <location>
        <begin position="43"/>
        <end position="62"/>
    </location>
</feature>
<keyword evidence="5" id="KW-1185">Reference proteome</keyword>
<comment type="caution">
    <text evidence="4">The sequence shown here is derived from an EMBL/GenBank/DDBJ whole genome shotgun (WGS) entry which is preliminary data.</text>
</comment>
<proteinExistence type="predicted"/>
<dbReference type="InterPro" id="IPR050109">
    <property type="entry name" value="HTH-type_TetR-like_transc_reg"/>
</dbReference>
<evidence type="ECO:0000259" key="3">
    <source>
        <dbReference type="PROSITE" id="PS50977"/>
    </source>
</evidence>
<dbReference type="InterPro" id="IPR049397">
    <property type="entry name" value="EthR_C"/>
</dbReference>
<reference evidence="4 5" key="1">
    <citation type="journal article" date="2019" name="Int. J. Syst. Evol. Microbiol.">
        <title>The Global Catalogue of Microorganisms (GCM) 10K type strain sequencing project: providing services to taxonomists for standard genome sequencing and annotation.</title>
        <authorList>
            <consortium name="The Broad Institute Genomics Platform"/>
            <consortium name="The Broad Institute Genome Sequencing Center for Infectious Disease"/>
            <person name="Wu L."/>
            <person name="Ma J."/>
        </authorList>
    </citation>
    <scope>NUCLEOTIDE SEQUENCE [LARGE SCALE GENOMIC DNA]</scope>
    <source>
        <strain evidence="4 5">JCM 10671</strain>
    </source>
</reference>
<dbReference type="PANTHER" id="PTHR30055:SF184">
    <property type="entry name" value="HTH-TYPE TRANSCRIPTIONAL REGULATOR ETHR"/>
    <property type="match status" value="1"/>
</dbReference>
<name>A0ABN1GQB9_9ACTN</name>
<evidence type="ECO:0000256" key="1">
    <source>
        <dbReference type="ARBA" id="ARBA00023125"/>
    </source>
</evidence>
<dbReference type="Gene3D" id="1.10.357.10">
    <property type="entry name" value="Tetracycline Repressor, domain 2"/>
    <property type="match status" value="1"/>
</dbReference>
<dbReference type="Proteomes" id="UP001500957">
    <property type="component" value="Unassembled WGS sequence"/>
</dbReference>
<evidence type="ECO:0000313" key="4">
    <source>
        <dbReference type="EMBL" id="GAA0615930.1"/>
    </source>
</evidence>
<dbReference type="EMBL" id="BAAAHE010000013">
    <property type="protein sequence ID" value="GAA0615930.1"/>
    <property type="molecule type" value="Genomic_DNA"/>
</dbReference>
<evidence type="ECO:0000256" key="2">
    <source>
        <dbReference type="PROSITE-ProRule" id="PRU00335"/>
    </source>
</evidence>
<dbReference type="PRINTS" id="PR00455">
    <property type="entry name" value="HTHTETR"/>
</dbReference>
<organism evidence="4 5">
    <name type="scientific">Sporichthya brevicatena</name>
    <dbReference type="NCBI Taxonomy" id="171442"/>
    <lineage>
        <taxon>Bacteria</taxon>
        <taxon>Bacillati</taxon>
        <taxon>Actinomycetota</taxon>
        <taxon>Actinomycetes</taxon>
        <taxon>Sporichthyales</taxon>
        <taxon>Sporichthyaceae</taxon>
        <taxon>Sporichthya</taxon>
    </lineage>
</organism>
<dbReference type="RefSeq" id="WP_344603683.1">
    <property type="nucleotide sequence ID" value="NZ_BAAAHE010000013.1"/>
</dbReference>
<protein>
    <submittedName>
        <fullName evidence="4">TetR/AcrR family transcriptional regulator</fullName>
    </submittedName>
</protein>
<dbReference type="Gene3D" id="1.10.10.60">
    <property type="entry name" value="Homeodomain-like"/>
    <property type="match status" value="1"/>
</dbReference>
<feature type="domain" description="HTH tetR-type" evidence="3">
    <location>
        <begin position="20"/>
        <end position="80"/>
    </location>
</feature>
<keyword evidence="1 2" id="KW-0238">DNA-binding</keyword>
<dbReference type="SUPFAM" id="SSF48498">
    <property type="entry name" value="Tetracyclin repressor-like, C-terminal domain"/>
    <property type="match status" value="1"/>
</dbReference>
<sequence length="216" mass="23508">MGEVTRLPRASERRRPTAADDKRRAILAAVEELLQERPLQDISVSDIAAKAGVGRSGFYFYFASKGAAVSALLGEVFDLIVSGADALLGELRSSRAPADVVRSVLEWTWRSWQSHQVLILAMLDARGLDAGVREQWDAWNDRFAVPVVAAILAGETKRAGRTEAEVHEIVLALIGANERAFERLSRSGANSAQIDRTLTALTTLWSAGLIPSRGRT</sequence>
<dbReference type="InterPro" id="IPR009057">
    <property type="entry name" value="Homeodomain-like_sf"/>
</dbReference>
<evidence type="ECO:0000313" key="5">
    <source>
        <dbReference type="Proteomes" id="UP001500957"/>
    </source>
</evidence>
<dbReference type="InterPro" id="IPR036271">
    <property type="entry name" value="Tet_transcr_reg_TetR-rel_C_sf"/>
</dbReference>